<comment type="caution">
    <text evidence="1">The sequence shown here is derived from an EMBL/GenBank/DDBJ whole genome shotgun (WGS) entry which is preliminary data.</text>
</comment>
<protein>
    <submittedName>
        <fullName evidence="1">Uncharacterized protein</fullName>
    </submittedName>
</protein>
<proteinExistence type="predicted"/>
<dbReference type="EMBL" id="JBHSON010000046">
    <property type="protein sequence ID" value="MFC5749828.1"/>
    <property type="molecule type" value="Genomic_DNA"/>
</dbReference>
<dbReference type="RefSeq" id="WP_378285553.1">
    <property type="nucleotide sequence ID" value="NZ_JBHSON010000046.1"/>
</dbReference>
<evidence type="ECO:0000313" key="1">
    <source>
        <dbReference type="EMBL" id="MFC5749828.1"/>
    </source>
</evidence>
<evidence type="ECO:0000313" key="2">
    <source>
        <dbReference type="Proteomes" id="UP001596074"/>
    </source>
</evidence>
<sequence length="251" mass="27610">MSTQRSGTQTLQGKTTGIHGMLVFGDDVPRFSHFPMFQPPHHSQVILEVGFDGATKGVLDADRKAESDNIFSFKPEVFDITELDPSGPGPVRTSLRGTLYHGHFEHGGEPISEEITVRISRVVYFQLLDLEAAHDNNADLRYLVLGRAGDFHLAHYITARPDFDHVLQARLVPGSIKNDEGDPVPDETAAQFNLGDPAYFQGRHDVPAERLTAPGTFKALFSGQPSRAGVVTYTADLEIVQEIYLEVAELA</sequence>
<keyword evidence="2" id="KW-1185">Reference proteome</keyword>
<organism evidence="1 2">
    <name type="scientific">Actinomadura rugatobispora</name>
    <dbReference type="NCBI Taxonomy" id="1994"/>
    <lineage>
        <taxon>Bacteria</taxon>
        <taxon>Bacillati</taxon>
        <taxon>Actinomycetota</taxon>
        <taxon>Actinomycetes</taxon>
        <taxon>Streptosporangiales</taxon>
        <taxon>Thermomonosporaceae</taxon>
        <taxon>Actinomadura</taxon>
    </lineage>
</organism>
<dbReference type="Proteomes" id="UP001596074">
    <property type="component" value="Unassembled WGS sequence"/>
</dbReference>
<name>A0ABW1A8C0_9ACTN</name>
<gene>
    <name evidence="1" type="ORF">ACFPZN_29735</name>
</gene>
<reference evidence="2" key="1">
    <citation type="journal article" date="2019" name="Int. J. Syst. Evol. Microbiol.">
        <title>The Global Catalogue of Microorganisms (GCM) 10K type strain sequencing project: providing services to taxonomists for standard genome sequencing and annotation.</title>
        <authorList>
            <consortium name="The Broad Institute Genomics Platform"/>
            <consortium name="The Broad Institute Genome Sequencing Center for Infectious Disease"/>
            <person name="Wu L."/>
            <person name="Ma J."/>
        </authorList>
    </citation>
    <scope>NUCLEOTIDE SEQUENCE [LARGE SCALE GENOMIC DNA]</scope>
    <source>
        <strain evidence="2">KCTC 42087</strain>
    </source>
</reference>
<accession>A0ABW1A8C0</accession>